<evidence type="ECO:0000256" key="8">
    <source>
        <dbReference type="SAM" id="MobiDB-lite"/>
    </source>
</evidence>
<evidence type="ECO:0000256" key="5">
    <source>
        <dbReference type="ARBA" id="ARBA00022833"/>
    </source>
</evidence>
<evidence type="ECO:0000256" key="6">
    <source>
        <dbReference type="ARBA" id="ARBA00023242"/>
    </source>
</evidence>
<dbReference type="PANTHER" id="PTHR13100">
    <property type="entry name" value="CELL GROWTH-REGULATING NUCLEOLAR PROTEIN LYAR"/>
    <property type="match status" value="1"/>
</dbReference>
<name>A0A7J6XZ58_TRYCR</name>
<evidence type="ECO:0000313" key="10">
    <source>
        <dbReference type="EMBL" id="KAF5219707.1"/>
    </source>
</evidence>
<dbReference type="PROSITE" id="PS51804">
    <property type="entry name" value="ZF_C2HC_LYAR"/>
    <property type="match status" value="2"/>
</dbReference>
<feature type="region of interest" description="Disordered" evidence="8">
    <location>
        <begin position="100"/>
        <end position="200"/>
    </location>
</feature>
<accession>A0A7J6XZ58</accession>
<organism evidence="10 11">
    <name type="scientific">Trypanosoma cruzi</name>
    <dbReference type="NCBI Taxonomy" id="5693"/>
    <lineage>
        <taxon>Eukaryota</taxon>
        <taxon>Discoba</taxon>
        <taxon>Euglenozoa</taxon>
        <taxon>Kinetoplastea</taxon>
        <taxon>Metakinetoplastina</taxon>
        <taxon>Trypanosomatida</taxon>
        <taxon>Trypanosomatidae</taxon>
        <taxon>Trypanosoma</taxon>
        <taxon>Schizotrypanum</taxon>
    </lineage>
</organism>
<proteinExistence type="predicted"/>
<dbReference type="InterPro" id="IPR014898">
    <property type="entry name" value="Znf_C2H2_LYAR"/>
</dbReference>
<evidence type="ECO:0000256" key="7">
    <source>
        <dbReference type="PROSITE-ProRule" id="PRU01145"/>
    </source>
</evidence>
<dbReference type="GO" id="GO:0003677">
    <property type="term" value="F:DNA binding"/>
    <property type="evidence" value="ECO:0007669"/>
    <property type="project" value="InterPro"/>
</dbReference>
<evidence type="ECO:0000256" key="3">
    <source>
        <dbReference type="ARBA" id="ARBA00022737"/>
    </source>
</evidence>
<feature type="domain" description="Zinc finger C2H2 LYAR-type" evidence="9">
    <location>
        <begin position="69"/>
        <end position="96"/>
    </location>
</feature>
<keyword evidence="2" id="KW-0479">Metal-binding</keyword>
<dbReference type="InterPro" id="IPR036236">
    <property type="entry name" value="Znf_C2H2_sf"/>
</dbReference>
<dbReference type="Pfam" id="PF08790">
    <property type="entry name" value="zf-LYAR"/>
    <property type="match status" value="1"/>
</dbReference>
<sequence>MFGLWPVILRGCLFFFLSFFLSFSVRLSVCWGVGVPAWRMVSFTCNYCHDVVKKPKVNGHAAQCGGASFTCVDCMEVFDLQRIKQHTSCITETEKYQGRWRQNRAPAAAARRCVDGPDDSDGDGNDNNKRQPLRPPRPPMNLSSESDSDDDAWVTGGKKKAVTEKNKGRNGSLNGSSQKRAKTTSPSNKNMEANSGLKRQKHEELLELPRAVTAADCIVPSFVLGTDEEVAEVTRWIMEEAGETPLTVRALAKKLVERYNTRIAKHVRHAIETAIQNGKLRVEGGTVNLP</sequence>
<dbReference type="Proteomes" id="UP000583944">
    <property type="component" value="Unassembled WGS sequence"/>
</dbReference>
<dbReference type="EMBL" id="JABDHM010000065">
    <property type="protein sequence ID" value="KAF5219707.1"/>
    <property type="molecule type" value="Genomic_DNA"/>
</dbReference>
<comment type="subcellular location">
    <subcellularLocation>
        <location evidence="1">Nucleus</location>
    </subcellularLocation>
</comment>
<evidence type="ECO:0000259" key="9">
    <source>
        <dbReference type="Pfam" id="PF08790"/>
    </source>
</evidence>
<dbReference type="SUPFAM" id="SSF57667">
    <property type="entry name" value="beta-beta-alpha zinc fingers"/>
    <property type="match status" value="2"/>
</dbReference>
<gene>
    <name evidence="10" type="ORF">ECC02_007345</name>
</gene>
<dbReference type="PANTHER" id="PTHR13100:SF10">
    <property type="entry name" value="CELL GROWTH-REGULATING NUCLEOLAR PROTEIN"/>
    <property type="match status" value="1"/>
</dbReference>
<dbReference type="FunFam" id="3.30.1490.490:FF:000001">
    <property type="entry name" value="cell growth-regulating nucleolar protein-like"/>
    <property type="match status" value="1"/>
</dbReference>
<protein>
    <recommendedName>
        <fullName evidence="9">Zinc finger C2H2 LYAR-type domain-containing protein</fullName>
    </recommendedName>
</protein>
<keyword evidence="5" id="KW-0862">Zinc</keyword>
<dbReference type="AlphaFoldDB" id="A0A7J6XZ58"/>
<dbReference type="GO" id="GO:0008270">
    <property type="term" value="F:zinc ion binding"/>
    <property type="evidence" value="ECO:0007669"/>
    <property type="project" value="UniProtKB-KW"/>
</dbReference>
<keyword evidence="3" id="KW-0677">Repeat</keyword>
<feature type="compositionally biased region" description="Polar residues" evidence="8">
    <location>
        <begin position="169"/>
        <end position="193"/>
    </location>
</feature>
<feature type="compositionally biased region" description="Low complexity" evidence="8">
    <location>
        <begin position="100"/>
        <end position="111"/>
    </location>
</feature>
<dbReference type="Gene3D" id="3.30.1490.490">
    <property type="match status" value="1"/>
</dbReference>
<evidence type="ECO:0000256" key="4">
    <source>
        <dbReference type="ARBA" id="ARBA00022771"/>
    </source>
</evidence>
<reference evidence="10 11" key="1">
    <citation type="journal article" date="2019" name="Genome Biol. Evol.">
        <title>Nanopore Sequencing Significantly Improves Genome Assembly of the Protozoan Parasite Trypanosoma cruzi.</title>
        <authorList>
            <person name="Diaz-Viraque F."/>
            <person name="Pita S."/>
            <person name="Greif G."/>
            <person name="de Souza R.C.M."/>
            <person name="Iraola G."/>
            <person name="Robello C."/>
        </authorList>
    </citation>
    <scope>NUCLEOTIDE SEQUENCE [LARGE SCALE GENOMIC DNA]</scope>
    <source>
        <strain evidence="10 11">Berenice</strain>
    </source>
</reference>
<evidence type="ECO:0000313" key="11">
    <source>
        <dbReference type="Proteomes" id="UP000583944"/>
    </source>
</evidence>
<keyword evidence="4 7" id="KW-0863">Zinc-finger</keyword>
<evidence type="ECO:0000256" key="2">
    <source>
        <dbReference type="ARBA" id="ARBA00022723"/>
    </source>
</evidence>
<dbReference type="GO" id="GO:0005730">
    <property type="term" value="C:nucleolus"/>
    <property type="evidence" value="ECO:0007669"/>
    <property type="project" value="TreeGrafter"/>
</dbReference>
<dbReference type="GO" id="GO:0006364">
    <property type="term" value="P:rRNA processing"/>
    <property type="evidence" value="ECO:0007669"/>
    <property type="project" value="TreeGrafter"/>
</dbReference>
<dbReference type="InterPro" id="IPR039999">
    <property type="entry name" value="LYAR"/>
</dbReference>
<evidence type="ECO:0000256" key="1">
    <source>
        <dbReference type="ARBA" id="ARBA00004123"/>
    </source>
</evidence>
<dbReference type="VEuPathDB" id="TriTrypDB:ECC02_007345"/>
<dbReference type="VEuPathDB" id="TriTrypDB:BCY84_15107"/>
<comment type="caution">
    <text evidence="10">The sequence shown here is derived from an EMBL/GenBank/DDBJ whole genome shotgun (WGS) entry which is preliminary data.</text>
</comment>
<dbReference type="GO" id="GO:0000122">
    <property type="term" value="P:negative regulation of transcription by RNA polymerase II"/>
    <property type="evidence" value="ECO:0007669"/>
    <property type="project" value="TreeGrafter"/>
</dbReference>
<keyword evidence="6" id="KW-0539">Nucleus</keyword>